<feature type="domain" description="HTH cro/C1-type" evidence="4">
    <location>
        <begin position="136"/>
        <end position="164"/>
    </location>
</feature>
<dbReference type="Gene3D" id="3.90.1530.30">
    <property type="match status" value="1"/>
</dbReference>
<reference evidence="5 6" key="1">
    <citation type="submission" date="2019-05" db="EMBL/GenBank/DDBJ databases">
        <authorList>
            <consortium name="Science for Life Laboratories"/>
        </authorList>
    </citation>
    <scope>NUCLEOTIDE SEQUENCE [LARGE SCALE GENOMIC DNA]</scope>
    <source>
        <strain evidence="5">Soil9</strain>
    </source>
</reference>
<evidence type="ECO:0000313" key="5">
    <source>
        <dbReference type="EMBL" id="VTR90749.1"/>
    </source>
</evidence>
<dbReference type="EMBL" id="LR593886">
    <property type="protein sequence ID" value="VTR90749.1"/>
    <property type="molecule type" value="Genomic_DNA"/>
</dbReference>
<evidence type="ECO:0000256" key="3">
    <source>
        <dbReference type="ARBA" id="ARBA00023125"/>
    </source>
</evidence>
<proteinExistence type="inferred from homology"/>
<gene>
    <name evidence="5" type="ORF">SOIL9_69650</name>
</gene>
<dbReference type="InterPro" id="IPR001387">
    <property type="entry name" value="Cro/C1-type_HTH"/>
</dbReference>
<dbReference type="Gene3D" id="1.10.10.2830">
    <property type="match status" value="1"/>
</dbReference>
<dbReference type="InterPro" id="IPR041468">
    <property type="entry name" value="HTH_ParB/Spo0J"/>
</dbReference>
<dbReference type="PANTHER" id="PTHR33375:SF1">
    <property type="entry name" value="CHROMOSOME-PARTITIONING PROTEIN PARB-RELATED"/>
    <property type="match status" value="1"/>
</dbReference>
<dbReference type="PANTHER" id="PTHR33375">
    <property type="entry name" value="CHROMOSOME-PARTITIONING PROTEIN PARB-RELATED"/>
    <property type="match status" value="1"/>
</dbReference>
<dbReference type="AlphaFoldDB" id="A0A6P2CPI5"/>
<dbReference type="Pfam" id="PF02195">
    <property type="entry name" value="ParB_N"/>
    <property type="match status" value="1"/>
</dbReference>
<protein>
    <recommendedName>
        <fullName evidence="4">HTH cro/C1-type domain-containing protein</fullName>
    </recommendedName>
</protein>
<dbReference type="Proteomes" id="UP000464178">
    <property type="component" value="Chromosome"/>
</dbReference>
<comment type="similarity">
    <text evidence="1">Belongs to the ParB family.</text>
</comment>
<sequence>MEATVKAPPRLARGLNALLGDISAPQSADTPVSRLAVEKIGFNPYQPRKQFDNDELASLTASVKNHGILQPLVVRAVGDSYQLIAGERRLRAAKDAGLIEVPVHVVTFDDQQVFEAALVENIQRTDLNPIEKAQGFKEYMDKFRMTQDQLGGRLGLDRSTVSNLLGLLNLHPEVQTAVRNGQLTMGHAKVLKGVTDLEQQVAFSKDAIMKNYSVHALELLVKQHKLAAAGAEVAAEAVARKEPVEKTAHVKGLEDDLRQRLAVKIEIKVKAKDKGQIVIGFDSNDDFERIVQALQK</sequence>
<evidence type="ECO:0000256" key="1">
    <source>
        <dbReference type="ARBA" id="ARBA00006295"/>
    </source>
</evidence>
<dbReference type="CDD" id="cd16393">
    <property type="entry name" value="SPO0J_N"/>
    <property type="match status" value="1"/>
</dbReference>
<dbReference type="SUPFAM" id="SSF109709">
    <property type="entry name" value="KorB DNA-binding domain-like"/>
    <property type="match status" value="1"/>
</dbReference>
<dbReference type="InterPro" id="IPR003115">
    <property type="entry name" value="ParB_N"/>
</dbReference>
<dbReference type="FunFam" id="1.10.10.2830:FF:000001">
    <property type="entry name" value="Chromosome partitioning protein ParB"/>
    <property type="match status" value="1"/>
</dbReference>
<dbReference type="CDD" id="cd00093">
    <property type="entry name" value="HTH_XRE"/>
    <property type="match status" value="1"/>
</dbReference>
<evidence type="ECO:0000259" key="4">
    <source>
        <dbReference type="PROSITE" id="PS50943"/>
    </source>
</evidence>
<organism evidence="5 6">
    <name type="scientific">Gemmata massiliana</name>
    <dbReference type="NCBI Taxonomy" id="1210884"/>
    <lineage>
        <taxon>Bacteria</taxon>
        <taxon>Pseudomonadati</taxon>
        <taxon>Planctomycetota</taxon>
        <taxon>Planctomycetia</taxon>
        <taxon>Gemmatales</taxon>
        <taxon>Gemmataceae</taxon>
        <taxon>Gemmata</taxon>
    </lineage>
</organism>
<dbReference type="InterPro" id="IPR036086">
    <property type="entry name" value="ParB/Sulfiredoxin_sf"/>
</dbReference>
<dbReference type="NCBIfam" id="TIGR00180">
    <property type="entry name" value="parB_part"/>
    <property type="match status" value="1"/>
</dbReference>
<dbReference type="GO" id="GO:0005694">
    <property type="term" value="C:chromosome"/>
    <property type="evidence" value="ECO:0007669"/>
    <property type="project" value="TreeGrafter"/>
</dbReference>
<dbReference type="InterPro" id="IPR004437">
    <property type="entry name" value="ParB/RepB/Spo0J"/>
</dbReference>
<accession>A0A6P2CPI5</accession>
<dbReference type="GO" id="GO:0003677">
    <property type="term" value="F:DNA binding"/>
    <property type="evidence" value="ECO:0007669"/>
    <property type="project" value="UniProtKB-KW"/>
</dbReference>
<dbReference type="SMART" id="SM00470">
    <property type="entry name" value="ParB"/>
    <property type="match status" value="1"/>
</dbReference>
<dbReference type="FunFam" id="3.90.1530.30:FF:000001">
    <property type="entry name" value="Chromosome partitioning protein ParB"/>
    <property type="match status" value="1"/>
</dbReference>
<evidence type="ECO:0000256" key="2">
    <source>
        <dbReference type="ARBA" id="ARBA00022829"/>
    </source>
</evidence>
<dbReference type="KEGG" id="gms:SOIL9_69650"/>
<keyword evidence="3" id="KW-0238">DNA-binding</keyword>
<dbReference type="Pfam" id="PF17762">
    <property type="entry name" value="HTH_ParB"/>
    <property type="match status" value="1"/>
</dbReference>
<name>A0A6P2CPI5_9BACT</name>
<evidence type="ECO:0000313" key="6">
    <source>
        <dbReference type="Proteomes" id="UP000464178"/>
    </source>
</evidence>
<dbReference type="InterPro" id="IPR050336">
    <property type="entry name" value="Chromosome_partition/occlusion"/>
</dbReference>
<dbReference type="Pfam" id="PF23552">
    <property type="entry name" value="ParB_C"/>
    <property type="match status" value="1"/>
</dbReference>
<dbReference type="InterPro" id="IPR057240">
    <property type="entry name" value="ParB_dimer_C"/>
</dbReference>
<dbReference type="GO" id="GO:0007059">
    <property type="term" value="P:chromosome segregation"/>
    <property type="evidence" value="ECO:0007669"/>
    <property type="project" value="UniProtKB-KW"/>
</dbReference>
<dbReference type="PROSITE" id="PS50943">
    <property type="entry name" value="HTH_CROC1"/>
    <property type="match status" value="1"/>
</dbReference>
<dbReference type="RefSeq" id="WP_052549656.1">
    <property type="nucleotide sequence ID" value="NZ_LR593886.1"/>
</dbReference>
<keyword evidence="6" id="KW-1185">Reference proteome</keyword>
<dbReference type="SUPFAM" id="SSF110849">
    <property type="entry name" value="ParB/Sulfiredoxin"/>
    <property type="match status" value="1"/>
</dbReference>
<keyword evidence="2" id="KW-0159">Chromosome partition</keyword>